<dbReference type="EMBL" id="JAEHFX010000001">
    <property type="protein sequence ID" value="MBK0401369.1"/>
    <property type="molecule type" value="Genomic_DNA"/>
</dbReference>
<evidence type="ECO:0000313" key="3">
    <source>
        <dbReference type="Proteomes" id="UP000644147"/>
    </source>
</evidence>
<protein>
    <submittedName>
        <fullName evidence="2">Uncharacterized protein</fullName>
    </submittedName>
</protein>
<accession>A0ABS1BWE7</accession>
<keyword evidence="3" id="KW-1185">Reference proteome</keyword>
<reference evidence="2 3" key="1">
    <citation type="submission" date="2020-12" db="EMBL/GenBank/DDBJ databases">
        <title>Bacterial novel species Adhaeribacter sp. BT258 isolated from soil.</title>
        <authorList>
            <person name="Jung H.-Y."/>
        </authorList>
    </citation>
    <scope>NUCLEOTIDE SEQUENCE [LARGE SCALE GENOMIC DNA]</scope>
    <source>
        <strain evidence="2 3">BT258</strain>
    </source>
</reference>
<comment type="caution">
    <text evidence="2">The sequence shown here is derived from an EMBL/GenBank/DDBJ whole genome shotgun (WGS) entry which is preliminary data.</text>
</comment>
<proteinExistence type="predicted"/>
<feature type="chain" id="PRO_5045598147" evidence="1">
    <location>
        <begin position="32"/>
        <end position="276"/>
    </location>
</feature>
<dbReference type="RefSeq" id="WP_200504005.1">
    <property type="nucleotide sequence ID" value="NZ_JAEHFX010000001.1"/>
</dbReference>
<evidence type="ECO:0000313" key="2">
    <source>
        <dbReference type="EMBL" id="MBK0401369.1"/>
    </source>
</evidence>
<dbReference type="Proteomes" id="UP000644147">
    <property type="component" value="Unassembled WGS sequence"/>
</dbReference>
<evidence type="ECO:0000256" key="1">
    <source>
        <dbReference type="SAM" id="SignalP"/>
    </source>
</evidence>
<keyword evidence="1" id="KW-0732">Signal</keyword>
<feature type="signal peptide" evidence="1">
    <location>
        <begin position="1"/>
        <end position="31"/>
    </location>
</feature>
<gene>
    <name evidence="2" type="ORF">I5M27_00125</name>
</gene>
<sequence length="276" mass="30485">MQAFRSVKRPKAKLVILSFVLLTLFSRVANAQNESILKHLSIKAENLNTTQRGRLEKLNNHNIYKSIHFVETQDPELVQDNGLLKLELPYIACPDLHFAVANVEKTNENNYQWYGQTVEKPDYETDSLCGSGSLTIMKNNGLIIGHITLENRSFELYDLTGGVQALCETDLSLFTAEECAADMDADSIAYRTNGSDPCEVATTKVLVLYTPAALNYETDITGKANLAISQLNNIWANSGINNSLYIASIQPLSFTEGTNGIMADVIQLSNNTTAQN</sequence>
<organism evidence="2 3">
    <name type="scientific">Adhaeribacter terrigena</name>
    <dbReference type="NCBI Taxonomy" id="2793070"/>
    <lineage>
        <taxon>Bacteria</taxon>
        <taxon>Pseudomonadati</taxon>
        <taxon>Bacteroidota</taxon>
        <taxon>Cytophagia</taxon>
        <taxon>Cytophagales</taxon>
        <taxon>Hymenobacteraceae</taxon>
        <taxon>Adhaeribacter</taxon>
    </lineage>
</organism>
<name>A0ABS1BWE7_9BACT</name>